<organism evidence="2 3">
    <name type="scientific">Phellinidium pouzarii</name>
    <dbReference type="NCBI Taxonomy" id="167371"/>
    <lineage>
        <taxon>Eukaryota</taxon>
        <taxon>Fungi</taxon>
        <taxon>Dikarya</taxon>
        <taxon>Basidiomycota</taxon>
        <taxon>Agaricomycotina</taxon>
        <taxon>Agaricomycetes</taxon>
        <taxon>Hymenochaetales</taxon>
        <taxon>Hymenochaetaceae</taxon>
        <taxon>Phellinidium</taxon>
    </lineage>
</organism>
<gene>
    <name evidence="2" type="ORF">EW145_g1991</name>
</gene>
<reference evidence="2 3" key="1">
    <citation type="submission" date="2019-02" db="EMBL/GenBank/DDBJ databases">
        <title>Genome sequencing of the rare red list fungi Phellinidium pouzarii.</title>
        <authorList>
            <person name="Buettner E."/>
            <person name="Kellner H."/>
        </authorList>
    </citation>
    <scope>NUCLEOTIDE SEQUENCE [LARGE SCALE GENOMIC DNA]</scope>
    <source>
        <strain evidence="2 3">DSM 108285</strain>
    </source>
</reference>
<accession>A0A4S4LEE4</accession>
<evidence type="ECO:0000313" key="3">
    <source>
        <dbReference type="Proteomes" id="UP000308199"/>
    </source>
</evidence>
<dbReference type="EMBL" id="SGPK01000062">
    <property type="protein sequence ID" value="THH09478.1"/>
    <property type="molecule type" value="Genomic_DNA"/>
</dbReference>
<dbReference type="AlphaFoldDB" id="A0A4S4LEE4"/>
<feature type="region of interest" description="Disordered" evidence="1">
    <location>
        <begin position="110"/>
        <end position="208"/>
    </location>
</feature>
<comment type="caution">
    <text evidence="2">The sequence shown here is derived from an EMBL/GenBank/DDBJ whole genome shotgun (WGS) entry which is preliminary data.</text>
</comment>
<name>A0A4S4LEE4_9AGAM</name>
<dbReference type="Proteomes" id="UP000308199">
    <property type="component" value="Unassembled WGS sequence"/>
</dbReference>
<evidence type="ECO:0000256" key="1">
    <source>
        <dbReference type="SAM" id="MobiDB-lite"/>
    </source>
</evidence>
<feature type="compositionally biased region" description="Basic and acidic residues" evidence="1">
    <location>
        <begin position="154"/>
        <end position="169"/>
    </location>
</feature>
<feature type="compositionally biased region" description="Polar residues" evidence="1">
    <location>
        <begin position="110"/>
        <end position="128"/>
    </location>
</feature>
<proteinExistence type="predicted"/>
<sequence>MVSTGYKEYKSKRLCLSVLPMHLKEELLSTETISHSSLTLDTSIEATSKLQPYSLAPPQRHARFPFIASPLDIFLPPTMSSKSYAAAEPSNAQAALLATVMRMRRQALTATTASKLPRGNSTHMSLRISSHKHKERHSPYPTSSTARHAKRTYRRQERASPPDLKKRPDTLSSASSRPPTTPPQQSASPSIFSEPSVVGRATTSHDPMMLTPMHLTMDMSRALKRHYEYEIYDAGLKDSNDCNLLDEAKQEKVFQEMLASYINSDA</sequence>
<evidence type="ECO:0000313" key="2">
    <source>
        <dbReference type="EMBL" id="THH09478.1"/>
    </source>
</evidence>
<protein>
    <submittedName>
        <fullName evidence="2">Uncharacterized protein</fullName>
    </submittedName>
</protein>
<feature type="compositionally biased region" description="Low complexity" evidence="1">
    <location>
        <begin position="172"/>
        <end position="190"/>
    </location>
</feature>
<keyword evidence="3" id="KW-1185">Reference proteome</keyword>